<dbReference type="InterPro" id="IPR006909">
    <property type="entry name" value="Rad21/Rec8_C_eu"/>
</dbReference>
<dbReference type="GO" id="GO:0006302">
    <property type="term" value="P:double-strand break repair"/>
    <property type="evidence" value="ECO:0007669"/>
    <property type="project" value="TreeGrafter"/>
</dbReference>
<dbReference type="InterPro" id="IPR039781">
    <property type="entry name" value="Rad21/Rec8-like"/>
</dbReference>
<gene>
    <name evidence="7" type="primary">REC8</name>
    <name evidence="7" type="ORF">BLAG_LOCUS16056</name>
</gene>
<name>A0A8J9ZN25_BRALA</name>
<dbReference type="GO" id="GO:0030893">
    <property type="term" value="C:meiotic cohesin complex"/>
    <property type="evidence" value="ECO:0007669"/>
    <property type="project" value="TreeGrafter"/>
</dbReference>
<dbReference type="Pfam" id="PF04824">
    <property type="entry name" value="Rad21_Rec8"/>
    <property type="match status" value="1"/>
</dbReference>
<feature type="compositionally biased region" description="Low complexity" evidence="4">
    <location>
        <begin position="337"/>
        <end position="356"/>
    </location>
</feature>
<comment type="similarity">
    <text evidence="2">Belongs to the rad21 family.</text>
</comment>
<dbReference type="PANTHER" id="PTHR12585">
    <property type="entry name" value="SCC1 / RAD21 FAMILY MEMBER"/>
    <property type="match status" value="1"/>
</dbReference>
<dbReference type="EMBL" id="OV696688">
    <property type="protein sequence ID" value="CAH1258519.1"/>
    <property type="molecule type" value="Genomic_DNA"/>
</dbReference>
<feature type="compositionally biased region" description="Polar residues" evidence="4">
    <location>
        <begin position="557"/>
        <end position="573"/>
    </location>
</feature>
<feature type="compositionally biased region" description="Pro residues" evidence="4">
    <location>
        <begin position="257"/>
        <end position="266"/>
    </location>
</feature>
<reference evidence="7" key="1">
    <citation type="submission" date="2022-01" db="EMBL/GenBank/DDBJ databases">
        <authorList>
            <person name="Braso-Vives M."/>
        </authorList>
    </citation>
    <scope>NUCLEOTIDE SEQUENCE</scope>
</reference>
<dbReference type="InterPro" id="IPR036390">
    <property type="entry name" value="WH_DNA-bd_sf"/>
</dbReference>
<evidence type="ECO:0000259" key="6">
    <source>
        <dbReference type="Pfam" id="PF04825"/>
    </source>
</evidence>
<comment type="subcellular location">
    <subcellularLocation>
        <location evidence="1">Nucleus</location>
    </subcellularLocation>
</comment>
<dbReference type="OrthoDB" id="10071381at2759"/>
<feature type="domain" description="Rad21/Rec8-like protein N-terminal" evidence="6">
    <location>
        <begin position="1"/>
        <end position="98"/>
    </location>
</feature>
<evidence type="ECO:0000256" key="4">
    <source>
        <dbReference type="SAM" id="MobiDB-lite"/>
    </source>
</evidence>
<dbReference type="GO" id="GO:0003682">
    <property type="term" value="F:chromatin binding"/>
    <property type="evidence" value="ECO:0007669"/>
    <property type="project" value="TreeGrafter"/>
</dbReference>
<dbReference type="PANTHER" id="PTHR12585:SF27">
    <property type="entry name" value="MEIOTIC RECOMBINATION PROTEIN REC8 HOMOLOG"/>
    <property type="match status" value="1"/>
</dbReference>
<evidence type="ECO:0000313" key="7">
    <source>
        <dbReference type="EMBL" id="CAH1258519.1"/>
    </source>
</evidence>
<keyword evidence="3" id="KW-0539">Nucleus</keyword>
<feature type="compositionally biased region" description="Basic and acidic residues" evidence="4">
    <location>
        <begin position="365"/>
        <end position="387"/>
    </location>
</feature>
<proteinExistence type="inferred from homology"/>
<evidence type="ECO:0000256" key="1">
    <source>
        <dbReference type="ARBA" id="ARBA00004123"/>
    </source>
</evidence>
<dbReference type="CDD" id="cd21794">
    <property type="entry name" value="Rad21_Rec8_M_Rec8"/>
    <property type="match status" value="1"/>
</dbReference>
<feature type="region of interest" description="Disordered" evidence="4">
    <location>
        <begin position="253"/>
        <end position="406"/>
    </location>
</feature>
<feature type="compositionally biased region" description="Basic and acidic residues" evidence="4">
    <location>
        <begin position="457"/>
        <end position="482"/>
    </location>
</feature>
<accession>A0A8J9ZN25</accession>
<dbReference type="GO" id="GO:0005634">
    <property type="term" value="C:nucleus"/>
    <property type="evidence" value="ECO:0007669"/>
    <property type="project" value="UniProtKB-SubCell"/>
</dbReference>
<organism evidence="7 8">
    <name type="scientific">Branchiostoma lanceolatum</name>
    <name type="common">Common lancelet</name>
    <name type="synonym">Amphioxus lanceolatum</name>
    <dbReference type="NCBI Taxonomy" id="7740"/>
    <lineage>
        <taxon>Eukaryota</taxon>
        <taxon>Metazoa</taxon>
        <taxon>Chordata</taxon>
        <taxon>Cephalochordata</taxon>
        <taxon>Leptocardii</taxon>
        <taxon>Amphioxiformes</taxon>
        <taxon>Branchiostomatidae</taxon>
        <taxon>Branchiostoma</taxon>
    </lineage>
</organism>
<dbReference type="SUPFAM" id="SSF46785">
    <property type="entry name" value="Winged helix' DNA-binding domain"/>
    <property type="match status" value="1"/>
</dbReference>
<feature type="region of interest" description="Disordered" evidence="4">
    <location>
        <begin position="182"/>
        <end position="206"/>
    </location>
</feature>
<evidence type="ECO:0000256" key="3">
    <source>
        <dbReference type="ARBA" id="ARBA00023242"/>
    </source>
</evidence>
<feature type="compositionally biased region" description="Low complexity" evidence="4">
    <location>
        <begin position="191"/>
        <end position="200"/>
    </location>
</feature>
<dbReference type="GO" id="GO:0051177">
    <property type="term" value="P:meiotic sister chromatid cohesion"/>
    <property type="evidence" value="ECO:0007669"/>
    <property type="project" value="TreeGrafter"/>
</dbReference>
<evidence type="ECO:0000256" key="2">
    <source>
        <dbReference type="ARBA" id="ARBA00009870"/>
    </source>
</evidence>
<keyword evidence="8" id="KW-1185">Reference proteome</keyword>
<dbReference type="InterPro" id="IPR006910">
    <property type="entry name" value="Rad21_Rec8_N"/>
</dbReference>
<dbReference type="AlphaFoldDB" id="A0A8J9ZN25"/>
<feature type="compositionally biased region" description="Basic and acidic residues" evidence="4">
    <location>
        <begin position="327"/>
        <end position="336"/>
    </location>
</feature>
<sequence>MFYSQDILQKRGGKFGIIWIAATRARDLTRRDYSTVNVAKTCDEIINHLTQPKRVRYDRSGFPRFSLYLSAQLMFGVTLVHRKHAEYLYGDAMTLQSKFIPKRPGRRIVPGSTEDIDMKTSTRPIEALRLEDPLDLYRPGLLELDPEFGRLNVTDDIMEPAFLPDINIIHFPLDPPTPEWWPGRRKSIRKPSSSSSPSSFSDHDPYQVRNARDISIPDVVLSPEPFQVSTEDDLQPPQPGDLLHSHLLSKEEAIPPDDQPALPPAEQPGRKRPEGKGDREEPAPKRKRPGDGKRKDPSDPRGPEEEQPPPEPERQPMVESPPAPDHQPSDEERRSSPSELELPQIPPEELLQTPPGRRTRPGRGPKIDQETQLSREDVRNSLAHPEHTLAPMVRANPKPPPTAEQLFNQPCRRVHHPALLRLWQRNATVQKHHSHWSRQHPAEDGPQPSSPEEEREGPEVSKEGREAMRDDPMEDSTSKRPGMDVTGESMTDVSLSDQGSAHRPMPGQDIPTRRRPTDQSAPPFHNSIPEEGPEMGPEPELPAEPETLPPMEEPEVSPQQEAPVSDSADSSGKGSHVSILCETMEPHFSPRLPVKSKLSRDEANSTIAESLGEDNVTTFCTLASPEETDKPTAARFFYFCLVFQKEQKIQLNQEAPYKDIVIERGPRFTAMLAAAGFKH</sequence>
<protein>
    <submittedName>
        <fullName evidence="7">REC8 protein</fullName>
    </submittedName>
</protein>
<feature type="compositionally biased region" description="Basic and acidic residues" evidence="4">
    <location>
        <begin position="268"/>
        <end position="304"/>
    </location>
</feature>
<dbReference type="InterPro" id="IPR023093">
    <property type="entry name" value="ScpA-like_C"/>
</dbReference>
<dbReference type="Proteomes" id="UP000838412">
    <property type="component" value="Chromosome 3"/>
</dbReference>
<feature type="compositionally biased region" description="Polar residues" evidence="4">
    <location>
        <begin position="488"/>
        <end position="499"/>
    </location>
</feature>
<feature type="region of interest" description="Disordered" evidence="4">
    <location>
        <begin position="425"/>
        <end position="576"/>
    </location>
</feature>
<feature type="domain" description="Rad21/Rec8-like protein C-terminal eukaryotic" evidence="5">
    <location>
        <begin position="625"/>
        <end position="668"/>
    </location>
</feature>
<dbReference type="Gene3D" id="1.10.10.580">
    <property type="entry name" value="Structural maintenance of chromosome 1. Chain E"/>
    <property type="match status" value="1"/>
</dbReference>
<evidence type="ECO:0000259" key="5">
    <source>
        <dbReference type="Pfam" id="PF04824"/>
    </source>
</evidence>
<evidence type="ECO:0000313" key="8">
    <source>
        <dbReference type="Proteomes" id="UP000838412"/>
    </source>
</evidence>
<dbReference type="Pfam" id="PF04825">
    <property type="entry name" value="Rad21_Rec8_N"/>
    <property type="match status" value="1"/>
</dbReference>